<gene>
    <name evidence="1" type="ORF">S12H4_12784</name>
</gene>
<name>X1T4B4_9ZZZZ</name>
<reference evidence="1" key="1">
    <citation type="journal article" date="2014" name="Front. Microbiol.">
        <title>High frequency of phylogenetically diverse reductive dehalogenase-homologous genes in deep subseafloor sedimentary metagenomes.</title>
        <authorList>
            <person name="Kawai M."/>
            <person name="Futagami T."/>
            <person name="Toyoda A."/>
            <person name="Takaki Y."/>
            <person name="Nishi S."/>
            <person name="Hori S."/>
            <person name="Arai W."/>
            <person name="Tsubouchi T."/>
            <person name="Morono Y."/>
            <person name="Uchiyama I."/>
            <person name="Ito T."/>
            <person name="Fujiyama A."/>
            <person name="Inagaki F."/>
            <person name="Takami H."/>
        </authorList>
    </citation>
    <scope>NUCLEOTIDE SEQUENCE</scope>
    <source>
        <strain evidence="1">Expedition CK06-06</strain>
    </source>
</reference>
<sequence>MLIVQKIGTNDAKTITNFVKNEVFESSSQLSFLKVVKRHAKDAKLKTAITGVIKGKIKIKRI</sequence>
<accession>X1T4B4</accession>
<comment type="caution">
    <text evidence="1">The sequence shown here is derived from an EMBL/GenBank/DDBJ whole genome shotgun (WGS) entry which is preliminary data.</text>
</comment>
<proteinExistence type="predicted"/>
<dbReference type="EMBL" id="BARW01006099">
    <property type="protein sequence ID" value="GAI86236.1"/>
    <property type="molecule type" value="Genomic_DNA"/>
</dbReference>
<protein>
    <submittedName>
        <fullName evidence="1">Uncharacterized protein</fullName>
    </submittedName>
</protein>
<organism evidence="1">
    <name type="scientific">marine sediment metagenome</name>
    <dbReference type="NCBI Taxonomy" id="412755"/>
    <lineage>
        <taxon>unclassified sequences</taxon>
        <taxon>metagenomes</taxon>
        <taxon>ecological metagenomes</taxon>
    </lineage>
</organism>
<evidence type="ECO:0000313" key="1">
    <source>
        <dbReference type="EMBL" id="GAI86236.1"/>
    </source>
</evidence>
<dbReference type="AlphaFoldDB" id="X1T4B4"/>